<dbReference type="EMBL" id="BMIF01000004">
    <property type="protein sequence ID" value="GGA64660.1"/>
    <property type="molecule type" value="Genomic_DNA"/>
</dbReference>
<reference evidence="1" key="1">
    <citation type="journal article" date="2014" name="Int. J. Syst. Evol. Microbiol.">
        <title>Complete genome sequence of Corynebacterium casei LMG S-19264T (=DSM 44701T), isolated from a smear-ripened cheese.</title>
        <authorList>
            <consortium name="US DOE Joint Genome Institute (JGI-PGF)"/>
            <person name="Walter F."/>
            <person name="Albersmeier A."/>
            <person name="Kalinowski J."/>
            <person name="Ruckert C."/>
        </authorList>
    </citation>
    <scope>NUCLEOTIDE SEQUENCE</scope>
    <source>
        <strain evidence="1">CGMCC 1.15320</strain>
    </source>
</reference>
<reference evidence="1" key="2">
    <citation type="submission" date="2020-09" db="EMBL/GenBank/DDBJ databases">
        <authorList>
            <person name="Sun Q."/>
            <person name="Zhou Y."/>
        </authorList>
    </citation>
    <scope>NUCLEOTIDE SEQUENCE</scope>
    <source>
        <strain evidence="1">CGMCC 1.15320</strain>
    </source>
</reference>
<organism evidence="1 2">
    <name type="scientific">Nitratireductor aestuarii</name>
    <dbReference type="NCBI Taxonomy" id="1735103"/>
    <lineage>
        <taxon>Bacteria</taxon>
        <taxon>Pseudomonadati</taxon>
        <taxon>Pseudomonadota</taxon>
        <taxon>Alphaproteobacteria</taxon>
        <taxon>Hyphomicrobiales</taxon>
        <taxon>Phyllobacteriaceae</taxon>
        <taxon>Nitratireductor</taxon>
    </lineage>
</organism>
<gene>
    <name evidence="1" type="ORF">GCM10011385_18060</name>
</gene>
<dbReference type="Proteomes" id="UP000636264">
    <property type="component" value="Unassembled WGS sequence"/>
</dbReference>
<dbReference type="AlphaFoldDB" id="A0A916W491"/>
<sequence length="73" mass="7950">MEVEKTVEAEIDALLAQDDSASVVDALLAIPPRPEASGGADEWQRLLHARLQTKVSRKMQANLERQKPSGDPA</sequence>
<name>A0A916W491_9HYPH</name>
<protein>
    <submittedName>
        <fullName evidence="1">Uncharacterized protein</fullName>
    </submittedName>
</protein>
<comment type="caution">
    <text evidence="1">The sequence shown here is derived from an EMBL/GenBank/DDBJ whole genome shotgun (WGS) entry which is preliminary data.</text>
</comment>
<accession>A0A916W491</accession>
<evidence type="ECO:0000313" key="2">
    <source>
        <dbReference type="Proteomes" id="UP000636264"/>
    </source>
</evidence>
<proteinExistence type="predicted"/>
<keyword evidence="2" id="KW-1185">Reference proteome</keyword>
<evidence type="ECO:0000313" key="1">
    <source>
        <dbReference type="EMBL" id="GGA64660.1"/>
    </source>
</evidence>
<dbReference type="RefSeq" id="WP_188720714.1">
    <property type="nucleotide sequence ID" value="NZ_BMIF01000004.1"/>
</dbReference>